<proteinExistence type="inferred from homology"/>
<feature type="signal peptide" evidence="4">
    <location>
        <begin position="1"/>
        <end position="24"/>
    </location>
</feature>
<dbReference type="Gene3D" id="3.40.190.170">
    <property type="entry name" value="Bacterial extracellular solute-binding protein, family 7"/>
    <property type="match status" value="1"/>
</dbReference>
<sequence length="520" mass="55147">MKLAAVVAVPCALMLALAGCRAEAGPDKAGSAVRVITLASVDAVDNNGMSYGPPAFVDALGEVSEGALRVEVDLETFGGTEPDTETRLVEAIAQGRVDGGWPSTRAFAAAGIEGLEVVEAPLTLTSYAAVGELVTSATAGTLLERLEGSGVVGLGLAVGPLRRPMAADRPLVGVGDWGDVRFRSYASPVQDATVRALGGEPVHVTYEWPEEVRAGRLDGVELDVAQYHHNGMTTEAGHITGNVVLWPKVFVLSLSEQTWDALTEEQRGWVRQAADRAVRASVEGEHDEDTLVRELCESGAQVHLATETELAELHRAVAPVLHDLQDDPVLAEVRAIGSGHPVDALDARQCRDVPLVTRVGPGELDVPDTPAALPDGVYRVEIGPDDVEASGLARTAEGATGVWTLRLADGTFQLDCTPLRSSTGTDCDYAGELPADHDANPREVGWVTGTGDTAYLTHDTAEEARLTDCDRDLDQGPTSCLPPSTHRVRWSLDGDVLTLSDLVSEDPSFYLVVKPWRRIG</sequence>
<dbReference type="PROSITE" id="PS51257">
    <property type="entry name" value="PROKAR_LIPOPROTEIN"/>
    <property type="match status" value="1"/>
</dbReference>
<gene>
    <name evidence="5" type="ORF">GCM10011509_20100</name>
</gene>
<feature type="chain" id="PRO_5047206315" description="TRAP-type C4-dicarboxylate transport system substrate-binding protein" evidence="4">
    <location>
        <begin position="25"/>
        <end position="520"/>
    </location>
</feature>
<keyword evidence="3 4" id="KW-0732">Signal</keyword>
<dbReference type="EMBL" id="BMLB01000004">
    <property type="protein sequence ID" value="GGK71579.1"/>
    <property type="molecule type" value="Genomic_DNA"/>
</dbReference>
<dbReference type="PANTHER" id="PTHR33376:SF7">
    <property type="entry name" value="C4-DICARBOXYLATE-BINDING PROTEIN DCTB"/>
    <property type="match status" value="1"/>
</dbReference>
<evidence type="ECO:0008006" key="7">
    <source>
        <dbReference type="Google" id="ProtNLM"/>
    </source>
</evidence>
<dbReference type="InterPro" id="IPR038404">
    <property type="entry name" value="TRAP_DctP_sf"/>
</dbReference>
<protein>
    <recommendedName>
        <fullName evidence="7">TRAP-type C4-dicarboxylate transport system substrate-binding protein</fullName>
    </recommendedName>
</protein>
<name>A0ABQ2F8F0_9MICO</name>
<dbReference type="Pfam" id="PF03480">
    <property type="entry name" value="DctP"/>
    <property type="match status" value="1"/>
</dbReference>
<evidence type="ECO:0000313" key="5">
    <source>
        <dbReference type="EMBL" id="GGK71579.1"/>
    </source>
</evidence>
<dbReference type="NCBIfam" id="NF037995">
    <property type="entry name" value="TRAP_S1"/>
    <property type="match status" value="1"/>
</dbReference>
<keyword evidence="6" id="KW-1185">Reference proteome</keyword>
<accession>A0ABQ2F8F0</accession>
<reference evidence="6" key="1">
    <citation type="journal article" date="2019" name="Int. J. Syst. Evol. Microbiol.">
        <title>The Global Catalogue of Microorganisms (GCM) 10K type strain sequencing project: providing services to taxonomists for standard genome sequencing and annotation.</title>
        <authorList>
            <consortium name="The Broad Institute Genomics Platform"/>
            <consortium name="The Broad Institute Genome Sequencing Center for Infectious Disease"/>
            <person name="Wu L."/>
            <person name="Ma J."/>
        </authorList>
    </citation>
    <scope>NUCLEOTIDE SEQUENCE [LARGE SCALE GENOMIC DNA]</scope>
    <source>
        <strain evidence="6">CGMCC 1.5362</strain>
    </source>
</reference>
<evidence type="ECO:0000256" key="4">
    <source>
        <dbReference type="SAM" id="SignalP"/>
    </source>
</evidence>
<evidence type="ECO:0000256" key="3">
    <source>
        <dbReference type="ARBA" id="ARBA00022729"/>
    </source>
</evidence>
<dbReference type="InterPro" id="IPR018389">
    <property type="entry name" value="DctP_fam"/>
</dbReference>
<organism evidence="5 6">
    <name type="scientific">Ornithinimicrobium pekingense</name>
    <dbReference type="NCBI Taxonomy" id="384677"/>
    <lineage>
        <taxon>Bacteria</taxon>
        <taxon>Bacillati</taxon>
        <taxon>Actinomycetota</taxon>
        <taxon>Actinomycetes</taxon>
        <taxon>Micrococcales</taxon>
        <taxon>Ornithinimicrobiaceae</taxon>
        <taxon>Ornithinimicrobium</taxon>
    </lineage>
</organism>
<dbReference type="RefSeq" id="WP_022922595.1">
    <property type="nucleotide sequence ID" value="NZ_BMLB01000004.1"/>
</dbReference>
<dbReference type="PANTHER" id="PTHR33376">
    <property type="match status" value="1"/>
</dbReference>
<evidence type="ECO:0000313" key="6">
    <source>
        <dbReference type="Proteomes" id="UP000662111"/>
    </source>
</evidence>
<dbReference type="Proteomes" id="UP000662111">
    <property type="component" value="Unassembled WGS sequence"/>
</dbReference>
<keyword evidence="2" id="KW-0813">Transport</keyword>
<comment type="similarity">
    <text evidence="1">Belongs to the bacterial solute-binding protein 7 family.</text>
</comment>
<evidence type="ECO:0000256" key="1">
    <source>
        <dbReference type="ARBA" id="ARBA00009023"/>
    </source>
</evidence>
<comment type="caution">
    <text evidence="5">The sequence shown here is derived from an EMBL/GenBank/DDBJ whole genome shotgun (WGS) entry which is preliminary data.</text>
</comment>
<evidence type="ECO:0000256" key="2">
    <source>
        <dbReference type="ARBA" id="ARBA00022448"/>
    </source>
</evidence>